<dbReference type="EMBL" id="WJEC01001038">
    <property type="protein sequence ID" value="KAF7479885.1"/>
    <property type="molecule type" value="Genomic_DNA"/>
</dbReference>
<name>A0A5E4D2L7_MARMO</name>
<reference evidence="3 4" key="1">
    <citation type="submission" date="2019-04" db="EMBL/GenBank/DDBJ databases">
        <authorList>
            <person name="Alioto T."/>
            <person name="Alioto T."/>
        </authorList>
    </citation>
    <scope>NUCLEOTIDE SEQUENCE [LARGE SCALE GENOMIC DNA]</scope>
</reference>
<evidence type="ECO:0000313" key="4">
    <source>
        <dbReference type="Proteomes" id="UP000335636"/>
    </source>
</evidence>
<feature type="compositionally biased region" description="Polar residues" evidence="1">
    <location>
        <begin position="33"/>
        <end position="43"/>
    </location>
</feature>
<accession>A0A5E4D2L7</accession>
<evidence type="ECO:0000313" key="3">
    <source>
        <dbReference type="EMBL" id="VTJ88268.1"/>
    </source>
</evidence>
<dbReference type="EMBL" id="CABDUW010002894">
    <property type="protein sequence ID" value="VTJ88268.1"/>
    <property type="molecule type" value="Genomic_DNA"/>
</dbReference>
<keyword evidence="4" id="KW-1185">Reference proteome</keyword>
<feature type="region of interest" description="Disordered" evidence="1">
    <location>
        <begin position="24"/>
        <end position="44"/>
    </location>
</feature>
<sequence length="118" mass="12993">MSSLERQDWMRVQDSLTREEVIGMRGDGEQDLNGEQTLSSAQEGKNVAHEKILASALDSPVIQHWPGVIQPENVIPISWVLQEKSGGELAGMLLFMGESCCSSVEMSYGMVPKDDINN</sequence>
<protein>
    <submittedName>
        <fullName evidence="3">Uncharacterized protein</fullName>
    </submittedName>
</protein>
<evidence type="ECO:0000313" key="2">
    <source>
        <dbReference type="EMBL" id="KAF7479885.1"/>
    </source>
</evidence>
<dbReference type="Proteomes" id="UP000662637">
    <property type="component" value="Unassembled WGS sequence"/>
</dbReference>
<organism evidence="3 4">
    <name type="scientific">Marmota monax</name>
    <name type="common">Woodchuck</name>
    <dbReference type="NCBI Taxonomy" id="9995"/>
    <lineage>
        <taxon>Eukaryota</taxon>
        <taxon>Metazoa</taxon>
        <taxon>Chordata</taxon>
        <taxon>Craniata</taxon>
        <taxon>Vertebrata</taxon>
        <taxon>Euteleostomi</taxon>
        <taxon>Mammalia</taxon>
        <taxon>Eutheria</taxon>
        <taxon>Euarchontoglires</taxon>
        <taxon>Glires</taxon>
        <taxon>Rodentia</taxon>
        <taxon>Sciuromorpha</taxon>
        <taxon>Sciuridae</taxon>
        <taxon>Xerinae</taxon>
        <taxon>Marmotini</taxon>
        <taxon>Marmota</taxon>
    </lineage>
</organism>
<gene>
    <name evidence="2" type="ORF">GHT09_008926</name>
    <name evidence="3" type="ORF">MONAX_5E007752</name>
</gene>
<dbReference type="AlphaFoldDB" id="A0A5E4D2L7"/>
<reference evidence="2" key="2">
    <citation type="submission" date="2020-08" db="EMBL/GenBank/DDBJ databases">
        <authorList>
            <person name="Shumante A."/>
            <person name="Zimin A.V."/>
            <person name="Puiu D."/>
            <person name="Salzberg S.L."/>
        </authorList>
    </citation>
    <scope>NUCLEOTIDE SEQUENCE</scope>
    <source>
        <strain evidence="2">WC2-LM</strain>
        <tissue evidence="2">Liver</tissue>
    </source>
</reference>
<evidence type="ECO:0000256" key="1">
    <source>
        <dbReference type="SAM" id="MobiDB-lite"/>
    </source>
</evidence>
<proteinExistence type="predicted"/>
<dbReference type="Proteomes" id="UP000335636">
    <property type="component" value="Unassembled WGS sequence"/>
</dbReference>